<gene>
    <name evidence="1" type="ORF">ESY86_18610</name>
</gene>
<evidence type="ECO:0000313" key="1">
    <source>
        <dbReference type="EMBL" id="TXD87003.1"/>
    </source>
</evidence>
<evidence type="ECO:0000313" key="2">
    <source>
        <dbReference type="Proteomes" id="UP000321578"/>
    </source>
</evidence>
<dbReference type="EMBL" id="VORO01000032">
    <property type="protein sequence ID" value="TXD87003.1"/>
    <property type="molecule type" value="Genomic_DNA"/>
</dbReference>
<reference evidence="1 2" key="1">
    <citation type="submission" date="2019-08" db="EMBL/GenBank/DDBJ databases">
        <title>Genomes of Subsaximicrobium wynnwilliamsii strains.</title>
        <authorList>
            <person name="Bowman J.P."/>
        </authorList>
    </citation>
    <scope>NUCLEOTIDE SEQUENCE [LARGE SCALE GENOMIC DNA]</scope>
    <source>
        <strain evidence="1 2">2-80-2</strain>
    </source>
</reference>
<dbReference type="RefSeq" id="WP_147088229.1">
    <property type="nucleotide sequence ID" value="NZ_VORM01000034.1"/>
</dbReference>
<evidence type="ECO:0008006" key="3">
    <source>
        <dbReference type="Google" id="ProtNLM"/>
    </source>
</evidence>
<keyword evidence="2" id="KW-1185">Reference proteome</keyword>
<sequence length="330" mass="38606">MSEDQVHRNNAFTRRFPHHPISKLYDLDLGYNSYYISGYVDNQLYLGNRTAPLHLLKIDLASQDTTHIKINLNKKNLPFRSAEIKIVSPYFFLLDGTVPAVFRGKIGMWEANLWDERDIYFSKAIPMDSTTLFVKSTSSRTFESILGIVDLDKSSDILFKEDLLEKQIDGVFDVDGIMVVSDDDKFIGYVYYYRNEFMIMNNDLELETRMRTIDTVRTAQISLSTNIKKLKITMNAPPVYINKNAYMTNNLMLIHSDRIGKFEEKVMHNQAAIIDIYDWTKSTYELSFYVYNLNESKLREFEVHDEYFVSLIGNSLSLYKLKPTHFKMRE</sequence>
<accession>A0A5C6ZBL3</accession>
<protein>
    <recommendedName>
        <fullName evidence="3">DUF4221 domain-containing protein</fullName>
    </recommendedName>
</protein>
<proteinExistence type="predicted"/>
<name>A0A5C6ZBL3_9FLAO</name>
<dbReference type="Proteomes" id="UP000321578">
    <property type="component" value="Unassembled WGS sequence"/>
</dbReference>
<comment type="caution">
    <text evidence="1">The sequence shown here is derived from an EMBL/GenBank/DDBJ whole genome shotgun (WGS) entry which is preliminary data.</text>
</comment>
<organism evidence="1 2">
    <name type="scientific">Subsaximicrobium wynnwilliamsii</name>
    <dbReference type="NCBI Taxonomy" id="291179"/>
    <lineage>
        <taxon>Bacteria</taxon>
        <taxon>Pseudomonadati</taxon>
        <taxon>Bacteroidota</taxon>
        <taxon>Flavobacteriia</taxon>
        <taxon>Flavobacteriales</taxon>
        <taxon>Flavobacteriaceae</taxon>
        <taxon>Subsaximicrobium</taxon>
    </lineage>
</organism>
<dbReference type="OrthoDB" id="673785at2"/>
<dbReference type="AlphaFoldDB" id="A0A5C6ZBL3"/>